<name>A0A7J6BGT1_AMEME</name>
<keyword evidence="2" id="KW-1185">Reference proteome</keyword>
<organism evidence="1 2">
    <name type="scientific">Ameiurus melas</name>
    <name type="common">Black bullhead</name>
    <name type="synonym">Silurus melas</name>
    <dbReference type="NCBI Taxonomy" id="219545"/>
    <lineage>
        <taxon>Eukaryota</taxon>
        <taxon>Metazoa</taxon>
        <taxon>Chordata</taxon>
        <taxon>Craniata</taxon>
        <taxon>Vertebrata</taxon>
        <taxon>Euteleostomi</taxon>
        <taxon>Actinopterygii</taxon>
        <taxon>Neopterygii</taxon>
        <taxon>Teleostei</taxon>
        <taxon>Ostariophysi</taxon>
        <taxon>Siluriformes</taxon>
        <taxon>Ictaluridae</taxon>
        <taxon>Ameiurus</taxon>
    </lineage>
</organism>
<reference evidence="1 2" key="1">
    <citation type="submission" date="2020-02" db="EMBL/GenBank/DDBJ databases">
        <title>A chromosome-scale genome assembly of the black bullhead catfish (Ameiurus melas).</title>
        <authorList>
            <person name="Wen M."/>
            <person name="Zham M."/>
            <person name="Cabau C."/>
            <person name="Klopp C."/>
            <person name="Donnadieu C."/>
            <person name="Roques C."/>
            <person name="Bouchez O."/>
            <person name="Lampietro C."/>
            <person name="Jouanno E."/>
            <person name="Herpin A."/>
            <person name="Louis A."/>
            <person name="Berthelot C."/>
            <person name="Parey E."/>
            <person name="Roest-Crollius H."/>
            <person name="Braasch I."/>
            <person name="Postlethwait J."/>
            <person name="Robinson-Rechavi M."/>
            <person name="Echchiki A."/>
            <person name="Begum T."/>
            <person name="Montfort J."/>
            <person name="Schartl M."/>
            <person name="Bobe J."/>
            <person name="Guiguen Y."/>
        </authorList>
    </citation>
    <scope>NUCLEOTIDE SEQUENCE [LARGE SCALE GENOMIC DNA]</scope>
    <source>
        <strain evidence="1">M_S1</strain>
        <tissue evidence="1">Blood</tissue>
    </source>
</reference>
<protein>
    <submittedName>
        <fullName evidence="1">Uncharacterized protein</fullName>
    </submittedName>
</protein>
<dbReference type="AlphaFoldDB" id="A0A7J6BGT1"/>
<evidence type="ECO:0000313" key="2">
    <source>
        <dbReference type="Proteomes" id="UP000593565"/>
    </source>
</evidence>
<gene>
    <name evidence="1" type="ORF">AMELA_G00006400</name>
</gene>
<evidence type="ECO:0000313" key="1">
    <source>
        <dbReference type="EMBL" id="KAF4093837.1"/>
    </source>
</evidence>
<accession>A0A7J6BGT1</accession>
<dbReference type="EMBL" id="JAAGNN010000001">
    <property type="protein sequence ID" value="KAF4093837.1"/>
    <property type="molecule type" value="Genomic_DNA"/>
</dbReference>
<proteinExistence type="predicted"/>
<sequence length="105" mass="11805">MCLAVQVHLYSRVHLKTSSNGSCELPTSWAKGLWRDGCLVAIAHNVCCLSAHNTILSRLFGSLILLCRRREKMTASQQPCSWRRPEERTSCNFDHLRDQTASGMG</sequence>
<comment type="caution">
    <text evidence="1">The sequence shown here is derived from an EMBL/GenBank/DDBJ whole genome shotgun (WGS) entry which is preliminary data.</text>
</comment>
<dbReference type="Proteomes" id="UP000593565">
    <property type="component" value="Unassembled WGS sequence"/>
</dbReference>